<keyword evidence="6 9" id="KW-1133">Transmembrane helix</keyword>
<keyword evidence="7 9" id="KW-0811">Translocation</keyword>
<keyword evidence="9" id="KW-1003">Cell membrane</keyword>
<dbReference type="InterPro" id="IPR004692">
    <property type="entry name" value="SecG"/>
</dbReference>
<keyword evidence="3 9" id="KW-0813">Transport</keyword>
<gene>
    <name evidence="10" type="ORF">A2911_00755</name>
</gene>
<evidence type="ECO:0000256" key="4">
    <source>
        <dbReference type="ARBA" id="ARBA00022692"/>
    </source>
</evidence>
<dbReference type="GO" id="GO:0009306">
    <property type="term" value="P:protein secretion"/>
    <property type="evidence" value="ECO:0007669"/>
    <property type="project" value="UniProtKB-UniRule"/>
</dbReference>
<dbReference type="GO" id="GO:0005886">
    <property type="term" value="C:plasma membrane"/>
    <property type="evidence" value="ECO:0007669"/>
    <property type="project" value="UniProtKB-SubCell"/>
</dbReference>
<dbReference type="Pfam" id="PF03840">
    <property type="entry name" value="SecG"/>
    <property type="match status" value="1"/>
</dbReference>
<evidence type="ECO:0000313" key="10">
    <source>
        <dbReference type="EMBL" id="OGI89775.1"/>
    </source>
</evidence>
<evidence type="ECO:0000313" key="11">
    <source>
        <dbReference type="Proteomes" id="UP000176814"/>
    </source>
</evidence>
<organism evidence="10 11">
    <name type="scientific">Candidatus Nomurabacteria bacterium RIFCSPLOWO2_01_FULL_40_15</name>
    <dbReference type="NCBI Taxonomy" id="1801772"/>
    <lineage>
        <taxon>Bacteria</taxon>
        <taxon>Candidatus Nomuraibacteriota</taxon>
    </lineage>
</organism>
<dbReference type="AlphaFoldDB" id="A0A1F6X6N9"/>
<evidence type="ECO:0000256" key="5">
    <source>
        <dbReference type="ARBA" id="ARBA00022927"/>
    </source>
</evidence>
<comment type="caution">
    <text evidence="9">Lacks conserved residue(s) required for the propagation of feature annotation.</text>
</comment>
<evidence type="ECO:0000256" key="2">
    <source>
        <dbReference type="ARBA" id="ARBA00008445"/>
    </source>
</evidence>
<evidence type="ECO:0000256" key="8">
    <source>
        <dbReference type="ARBA" id="ARBA00023136"/>
    </source>
</evidence>
<reference evidence="10 11" key="1">
    <citation type="journal article" date="2016" name="Nat. Commun.">
        <title>Thousands of microbial genomes shed light on interconnected biogeochemical processes in an aquifer system.</title>
        <authorList>
            <person name="Anantharaman K."/>
            <person name="Brown C.T."/>
            <person name="Hug L.A."/>
            <person name="Sharon I."/>
            <person name="Castelle C.J."/>
            <person name="Probst A.J."/>
            <person name="Thomas B.C."/>
            <person name="Singh A."/>
            <person name="Wilkins M.J."/>
            <person name="Karaoz U."/>
            <person name="Brodie E.L."/>
            <person name="Williams K.H."/>
            <person name="Hubbard S.S."/>
            <person name="Banfield J.F."/>
        </authorList>
    </citation>
    <scope>NUCLEOTIDE SEQUENCE [LARGE SCALE GENOMIC DNA]</scope>
</reference>
<keyword evidence="8 9" id="KW-0472">Membrane</keyword>
<dbReference type="GO" id="GO:0015450">
    <property type="term" value="F:protein-transporting ATPase activity"/>
    <property type="evidence" value="ECO:0007669"/>
    <property type="project" value="UniProtKB-UniRule"/>
</dbReference>
<proteinExistence type="inferred from homology"/>
<feature type="transmembrane region" description="Helical" evidence="9">
    <location>
        <begin position="54"/>
        <end position="76"/>
    </location>
</feature>
<evidence type="ECO:0000256" key="9">
    <source>
        <dbReference type="RuleBase" id="RU365087"/>
    </source>
</evidence>
<accession>A0A1F6X6N9</accession>
<evidence type="ECO:0000256" key="6">
    <source>
        <dbReference type="ARBA" id="ARBA00022989"/>
    </source>
</evidence>
<evidence type="ECO:0000256" key="3">
    <source>
        <dbReference type="ARBA" id="ARBA00022448"/>
    </source>
</evidence>
<evidence type="ECO:0000256" key="7">
    <source>
        <dbReference type="ARBA" id="ARBA00023010"/>
    </source>
</evidence>
<sequence length="80" mass="8376">MSLVVATLPYIQIILSIVLVTAILLQQSSAGVGGALGGGDGGSFHHTRRGFEKFLFYLSIVCGILFALLALLSIIIKANS</sequence>
<dbReference type="NCBIfam" id="TIGR00810">
    <property type="entry name" value="secG"/>
    <property type="match status" value="1"/>
</dbReference>
<evidence type="ECO:0000256" key="1">
    <source>
        <dbReference type="ARBA" id="ARBA00004141"/>
    </source>
</evidence>
<name>A0A1F6X6N9_9BACT</name>
<keyword evidence="4 9" id="KW-0812">Transmembrane</keyword>
<comment type="similarity">
    <text evidence="2 9">Belongs to the SecG family.</text>
</comment>
<dbReference type="EMBL" id="MFUW01000026">
    <property type="protein sequence ID" value="OGI89775.1"/>
    <property type="molecule type" value="Genomic_DNA"/>
</dbReference>
<comment type="subcellular location">
    <subcellularLocation>
        <location evidence="9">Cell membrane</location>
        <topology evidence="9">Multi-pass membrane protein</topology>
    </subcellularLocation>
    <subcellularLocation>
        <location evidence="1">Membrane</location>
        <topology evidence="1">Multi-pass membrane protein</topology>
    </subcellularLocation>
</comment>
<comment type="caution">
    <text evidence="10">The sequence shown here is derived from an EMBL/GenBank/DDBJ whole genome shotgun (WGS) entry which is preliminary data.</text>
</comment>
<dbReference type="Proteomes" id="UP000176814">
    <property type="component" value="Unassembled WGS sequence"/>
</dbReference>
<comment type="function">
    <text evidence="9">Involved in protein export. Participates in an early event of protein translocation.</text>
</comment>
<protein>
    <recommendedName>
        <fullName evidence="9">Protein-export membrane protein SecG</fullName>
    </recommendedName>
</protein>
<keyword evidence="5 9" id="KW-0653">Protein transport</keyword>